<accession>A0ABY7QV16</accession>
<name>A0ABY7QV16_9FIRM</name>
<dbReference type="InterPro" id="IPR056792">
    <property type="entry name" value="PRC_RimM"/>
</dbReference>
<evidence type="ECO:0000313" key="8">
    <source>
        <dbReference type="EMBL" id="WBW50628.1"/>
    </source>
</evidence>
<evidence type="ECO:0000256" key="3">
    <source>
        <dbReference type="ARBA" id="ARBA00022552"/>
    </source>
</evidence>
<reference evidence="8 9" key="1">
    <citation type="submission" date="2023-01" db="EMBL/GenBank/DDBJ databases">
        <authorList>
            <person name="Lee S.H."/>
            <person name="Jung H.S."/>
            <person name="Yun J.U."/>
        </authorList>
    </citation>
    <scope>NUCLEOTIDE SEQUENCE [LARGE SCALE GENOMIC DNA]</scope>
    <source>
        <strain evidence="8 9">CBA3646</strain>
    </source>
</reference>
<keyword evidence="1 5" id="KW-0963">Cytoplasm</keyword>
<keyword evidence="9" id="KW-1185">Reference proteome</keyword>
<dbReference type="RefSeq" id="WP_271192153.1">
    <property type="nucleotide sequence ID" value="NZ_CP115667.1"/>
</dbReference>
<dbReference type="InterPro" id="IPR011033">
    <property type="entry name" value="PRC_barrel-like_sf"/>
</dbReference>
<dbReference type="NCBIfam" id="TIGR02273">
    <property type="entry name" value="16S_RimM"/>
    <property type="match status" value="1"/>
</dbReference>
<gene>
    <name evidence="5 8" type="primary">rimM</name>
    <name evidence="8" type="ORF">O6R05_03515</name>
</gene>
<proteinExistence type="inferred from homology"/>
<comment type="subcellular location">
    <subcellularLocation>
        <location evidence="5">Cytoplasm</location>
    </subcellularLocation>
</comment>
<dbReference type="Proteomes" id="UP001210339">
    <property type="component" value="Chromosome"/>
</dbReference>
<dbReference type="HAMAP" id="MF_00014">
    <property type="entry name" value="Ribosome_mat_RimM"/>
    <property type="match status" value="1"/>
</dbReference>
<sequence length="168" mass="18844">MKNFKDYTPVGTIVNTRGIRGEVKIIPLSTEPERFKCLSNVFVGDDLEPHTVEKVTVQGETVYMVFQGKNNINDVLKYKTKILYIHDGDRIVPKEGEYFVDDLIGMTCVDIAGHELGILKDIIDNPANDVYVIQGADEFMVPAVHEFVKDIDLEGRTVTLSLIEGMLP</sequence>
<dbReference type="Pfam" id="PF01782">
    <property type="entry name" value="RimM"/>
    <property type="match status" value="1"/>
</dbReference>
<comment type="similarity">
    <text evidence="5">Belongs to the RimM family.</text>
</comment>
<feature type="domain" description="RimM N-terminal" evidence="6">
    <location>
        <begin position="10"/>
        <end position="87"/>
    </location>
</feature>
<dbReference type="Gene3D" id="2.30.30.240">
    <property type="entry name" value="PRC-barrel domain"/>
    <property type="match status" value="1"/>
</dbReference>
<organism evidence="8 9">
    <name type="scientific">Peptoniphilus equinus</name>
    <dbReference type="NCBI Taxonomy" id="3016343"/>
    <lineage>
        <taxon>Bacteria</taxon>
        <taxon>Bacillati</taxon>
        <taxon>Bacillota</taxon>
        <taxon>Tissierellia</taxon>
        <taxon>Tissierellales</taxon>
        <taxon>Peptoniphilaceae</taxon>
        <taxon>Peptoniphilus</taxon>
    </lineage>
</organism>
<dbReference type="InterPro" id="IPR036976">
    <property type="entry name" value="RimM_N_sf"/>
</dbReference>
<keyword evidence="2 5" id="KW-0690">Ribosome biogenesis</keyword>
<evidence type="ECO:0000313" key="9">
    <source>
        <dbReference type="Proteomes" id="UP001210339"/>
    </source>
</evidence>
<keyword evidence="4 5" id="KW-0143">Chaperone</keyword>
<comment type="function">
    <text evidence="5">An accessory protein needed during the final step in the assembly of 30S ribosomal subunit, possibly for assembly of the head region. Essential for efficient processing of 16S rRNA. May be needed both before and after RbfA during the maturation of 16S rRNA. It has affinity for free ribosomal 30S subunits but not for 70S ribosomes.</text>
</comment>
<dbReference type="PANTHER" id="PTHR33692:SF1">
    <property type="entry name" value="RIBOSOME MATURATION FACTOR RIMM"/>
    <property type="match status" value="1"/>
</dbReference>
<comment type="subunit">
    <text evidence="5">Binds ribosomal protein uS19.</text>
</comment>
<dbReference type="SUPFAM" id="SSF50346">
    <property type="entry name" value="PRC-barrel domain"/>
    <property type="match status" value="1"/>
</dbReference>
<dbReference type="EMBL" id="CP115667">
    <property type="protein sequence ID" value="WBW50628.1"/>
    <property type="molecule type" value="Genomic_DNA"/>
</dbReference>
<dbReference type="Pfam" id="PF24986">
    <property type="entry name" value="PRC_RimM"/>
    <property type="match status" value="1"/>
</dbReference>
<evidence type="ECO:0000256" key="1">
    <source>
        <dbReference type="ARBA" id="ARBA00022490"/>
    </source>
</evidence>
<dbReference type="Gene3D" id="2.40.30.60">
    <property type="entry name" value="RimM"/>
    <property type="match status" value="1"/>
</dbReference>
<evidence type="ECO:0000256" key="5">
    <source>
        <dbReference type="HAMAP-Rule" id="MF_00014"/>
    </source>
</evidence>
<dbReference type="SUPFAM" id="SSF50447">
    <property type="entry name" value="Translation proteins"/>
    <property type="match status" value="1"/>
</dbReference>
<feature type="domain" description="Ribosome maturation factor RimM PRC barrel" evidence="7">
    <location>
        <begin position="101"/>
        <end position="166"/>
    </location>
</feature>
<protein>
    <recommendedName>
        <fullName evidence="5">Ribosome maturation factor RimM</fullName>
    </recommendedName>
</protein>
<evidence type="ECO:0000256" key="2">
    <source>
        <dbReference type="ARBA" id="ARBA00022517"/>
    </source>
</evidence>
<dbReference type="PANTHER" id="PTHR33692">
    <property type="entry name" value="RIBOSOME MATURATION FACTOR RIMM"/>
    <property type="match status" value="1"/>
</dbReference>
<evidence type="ECO:0000259" key="6">
    <source>
        <dbReference type="Pfam" id="PF01782"/>
    </source>
</evidence>
<keyword evidence="3 5" id="KW-0698">rRNA processing</keyword>
<comment type="domain">
    <text evidence="5">The PRC barrel domain binds ribosomal protein uS19.</text>
</comment>
<evidence type="ECO:0000256" key="4">
    <source>
        <dbReference type="ARBA" id="ARBA00023186"/>
    </source>
</evidence>
<dbReference type="InterPro" id="IPR002676">
    <property type="entry name" value="RimM_N"/>
</dbReference>
<dbReference type="InterPro" id="IPR011961">
    <property type="entry name" value="RimM"/>
</dbReference>
<evidence type="ECO:0000259" key="7">
    <source>
        <dbReference type="Pfam" id="PF24986"/>
    </source>
</evidence>
<dbReference type="InterPro" id="IPR009000">
    <property type="entry name" value="Transl_B-barrel_sf"/>
</dbReference>